<gene>
    <name evidence="1" type="ORF">FRACA_470035</name>
</gene>
<dbReference type="EMBL" id="FZMO01000412">
    <property type="protein sequence ID" value="SNQ50487.1"/>
    <property type="molecule type" value="Genomic_DNA"/>
</dbReference>
<sequence>MGISYLLPRLVGEGRAAEMMYTGRAVDAAEALGWGLVNRPRRAGGRRRRRPRPRRLQPGLRWREPQVSRMTMVRHLMLATTPARKASYQSPTTETQHHRQAMTAMVSQGRMGTMTHRTMSGVTGVAVEASGVTLWS</sequence>
<reference evidence="1 2" key="1">
    <citation type="submission" date="2017-06" db="EMBL/GenBank/DDBJ databases">
        <authorList>
            <person name="Kim H.J."/>
            <person name="Triplett B.A."/>
        </authorList>
    </citation>
    <scope>NUCLEOTIDE SEQUENCE [LARGE SCALE GENOMIC DNA]</scope>
    <source>
        <strain evidence="1">FRACA_ARgP5</strain>
    </source>
</reference>
<dbReference type="OrthoDB" id="5174409at2"/>
<protein>
    <recommendedName>
        <fullName evidence="3">Enoyl-CoA hydratase</fullName>
    </recommendedName>
</protein>
<dbReference type="Proteomes" id="UP000234331">
    <property type="component" value="Unassembled WGS sequence"/>
</dbReference>
<evidence type="ECO:0000313" key="2">
    <source>
        <dbReference type="Proteomes" id="UP000234331"/>
    </source>
</evidence>
<evidence type="ECO:0008006" key="3">
    <source>
        <dbReference type="Google" id="ProtNLM"/>
    </source>
</evidence>
<proteinExistence type="predicted"/>
<dbReference type="SUPFAM" id="SSF52096">
    <property type="entry name" value="ClpP/crotonase"/>
    <property type="match status" value="1"/>
</dbReference>
<evidence type="ECO:0000313" key="1">
    <source>
        <dbReference type="EMBL" id="SNQ50487.1"/>
    </source>
</evidence>
<dbReference type="InterPro" id="IPR029045">
    <property type="entry name" value="ClpP/crotonase-like_dom_sf"/>
</dbReference>
<name>A0A2I2KXU8_9ACTN</name>
<keyword evidence="2" id="KW-1185">Reference proteome</keyword>
<accession>A0A2I2KXU8</accession>
<organism evidence="1 2">
    <name type="scientific">Frankia canadensis</name>
    <dbReference type="NCBI Taxonomy" id="1836972"/>
    <lineage>
        <taxon>Bacteria</taxon>
        <taxon>Bacillati</taxon>
        <taxon>Actinomycetota</taxon>
        <taxon>Actinomycetes</taxon>
        <taxon>Frankiales</taxon>
        <taxon>Frankiaceae</taxon>
        <taxon>Frankia</taxon>
    </lineage>
</organism>
<dbReference type="Gene3D" id="3.90.226.10">
    <property type="entry name" value="2-enoyl-CoA Hydratase, Chain A, domain 1"/>
    <property type="match status" value="1"/>
</dbReference>
<dbReference type="AlphaFoldDB" id="A0A2I2KXU8"/>